<comment type="caution">
    <text evidence="1">The sequence shown here is derived from an EMBL/GenBank/DDBJ whole genome shotgun (WGS) entry which is preliminary data.</text>
</comment>
<evidence type="ECO:0008006" key="3">
    <source>
        <dbReference type="Google" id="ProtNLM"/>
    </source>
</evidence>
<reference evidence="1 2" key="1">
    <citation type="submission" date="2024-06" db="EMBL/GenBank/DDBJ databases">
        <title>Thioclava kandeliae sp. nov. from a rhizosphere soil sample of Kandelia candel in a mangrove.</title>
        <authorList>
            <person name="Mu T."/>
        </authorList>
    </citation>
    <scope>NUCLEOTIDE SEQUENCE [LARGE SCALE GENOMIC DNA]</scope>
    <source>
        <strain evidence="1 2">CPCC 100088</strain>
    </source>
</reference>
<keyword evidence="2" id="KW-1185">Reference proteome</keyword>
<sequence>MRGRPALAVVLGGALALSGCTKIPVARAETFCQQRVQDARPVSGSVGLGVANGKPATSYDLKVGISSDTFRDPNEVYKSCVYQYSGQLPQTPLYNR</sequence>
<dbReference type="EMBL" id="JAYWLC010000002">
    <property type="protein sequence ID" value="MER5170912.1"/>
    <property type="molecule type" value="Genomic_DNA"/>
</dbReference>
<dbReference type="Proteomes" id="UP001438953">
    <property type="component" value="Unassembled WGS sequence"/>
</dbReference>
<dbReference type="PROSITE" id="PS51257">
    <property type="entry name" value="PROKAR_LIPOPROTEIN"/>
    <property type="match status" value="1"/>
</dbReference>
<evidence type="ECO:0000313" key="1">
    <source>
        <dbReference type="EMBL" id="MER5170912.1"/>
    </source>
</evidence>
<proteinExistence type="predicted"/>
<protein>
    <recommendedName>
        <fullName evidence="3">Lipoprotein</fullName>
    </recommendedName>
</protein>
<organism evidence="1 2">
    <name type="scientific">Thioclava kandeliae</name>
    <dbReference type="NCBI Taxonomy" id="3070818"/>
    <lineage>
        <taxon>Bacteria</taxon>
        <taxon>Pseudomonadati</taxon>
        <taxon>Pseudomonadota</taxon>
        <taxon>Alphaproteobacteria</taxon>
        <taxon>Rhodobacterales</taxon>
        <taxon>Paracoccaceae</taxon>
        <taxon>Thioclava</taxon>
    </lineage>
</organism>
<gene>
    <name evidence="1" type="ORF">VSX56_03910</name>
</gene>
<accession>A0ABV1SDB9</accession>
<dbReference type="RefSeq" id="WP_350934981.1">
    <property type="nucleotide sequence ID" value="NZ_JAYWLC010000002.1"/>
</dbReference>
<name>A0ABV1SDB9_9RHOB</name>
<evidence type="ECO:0000313" key="2">
    <source>
        <dbReference type="Proteomes" id="UP001438953"/>
    </source>
</evidence>